<evidence type="ECO:0000313" key="2">
    <source>
        <dbReference type="EMBL" id="CAK9176418.1"/>
    </source>
</evidence>
<dbReference type="EMBL" id="CAUOFW020006835">
    <property type="protein sequence ID" value="CAK9176418.1"/>
    <property type="molecule type" value="Genomic_DNA"/>
</dbReference>
<keyword evidence="3" id="KW-1185">Reference proteome</keyword>
<evidence type="ECO:0000313" key="3">
    <source>
        <dbReference type="Proteomes" id="UP001642360"/>
    </source>
</evidence>
<proteinExistence type="predicted"/>
<protein>
    <submittedName>
        <fullName evidence="2">Uncharacterized protein</fullName>
    </submittedName>
</protein>
<evidence type="ECO:0000256" key="1">
    <source>
        <dbReference type="SAM" id="MobiDB-lite"/>
    </source>
</evidence>
<sequence>MKVDEKIVEERHEMDKLVEPLSALFDAIWHENSRERQNTRSTQTEPIEEFDQQAKLQKSLAN</sequence>
<dbReference type="AlphaFoldDB" id="A0ABC8U8H6"/>
<accession>A0ABC8U8H6</accession>
<reference evidence="2 3" key="1">
    <citation type="submission" date="2024-02" db="EMBL/GenBank/DDBJ databases">
        <authorList>
            <person name="Vignale AGUSTIN F."/>
            <person name="Sosa J E."/>
            <person name="Modenutti C."/>
        </authorList>
    </citation>
    <scope>NUCLEOTIDE SEQUENCE [LARGE SCALE GENOMIC DNA]</scope>
</reference>
<name>A0ABC8U8H6_9AQUA</name>
<comment type="caution">
    <text evidence="2">The sequence shown here is derived from an EMBL/GenBank/DDBJ whole genome shotgun (WGS) entry which is preliminary data.</text>
</comment>
<organism evidence="2 3">
    <name type="scientific">Ilex paraguariensis</name>
    <name type="common">yerba mate</name>
    <dbReference type="NCBI Taxonomy" id="185542"/>
    <lineage>
        <taxon>Eukaryota</taxon>
        <taxon>Viridiplantae</taxon>
        <taxon>Streptophyta</taxon>
        <taxon>Embryophyta</taxon>
        <taxon>Tracheophyta</taxon>
        <taxon>Spermatophyta</taxon>
        <taxon>Magnoliopsida</taxon>
        <taxon>eudicotyledons</taxon>
        <taxon>Gunneridae</taxon>
        <taxon>Pentapetalae</taxon>
        <taxon>asterids</taxon>
        <taxon>campanulids</taxon>
        <taxon>Aquifoliales</taxon>
        <taxon>Aquifoliaceae</taxon>
        <taxon>Ilex</taxon>
    </lineage>
</organism>
<dbReference type="Proteomes" id="UP001642360">
    <property type="component" value="Unassembled WGS sequence"/>
</dbReference>
<gene>
    <name evidence="2" type="ORF">ILEXP_LOCUS46277</name>
</gene>
<feature type="region of interest" description="Disordered" evidence="1">
    <location>
        <begin position="32"/>
        <end position="62"/>
    </location>
</feature>